<keyword evidence="2" id="KW-1185">Reference proteome</keyword>
<proteinExistence type="predicted"/>
<dbReference type="KEGG" id="mefw:F1737_04405"/>
<name>A0AA97FBF9_9EURY</name>
<reference evidence="1 2" key="1">
    <citation type="submission" date="2019-09" db="EMBL/GenBank/DDBJ databases">
        <title>The complete genome of Methanoplanus sp. FWC-SCC4.</title>
        <authorList>
            <person name="Chen S.-C."/>
            <person name="Zhou Y.-Z."/>
            <person name="Lai M.-C."/>
        </authorList>
    </citation>
    <scope>NUCLEOTIDE SEQUENCE [LARGE SCALE GENOMIC DNA]</scope>
    <source>
        <strain evidence="1 2">FWC-SCC4</strain>
    </source>
</reference>
<sequence>MSRKNIPATSPMSWHLVYSLIRLVESSGHSLHVRMNIISEILTDIEAKKNGMKREKESPDVIEMEKRIEILKSDFCILRTGYQPSMENSQYIYGKMGVYESAYDSILTEIKSIIEEFNLLDKEQLKEIQLPGAAHARMNGGNL</sequence>
<protein>
    <submittedName>
        <fullName evidence="1">Uncharacterized protein</fullName>
    </submittedName>
</protein>
<accession>A0AA97FBF9</accession>
<gene>
    <name evidence="1" type="ORF">F1737_04405</name>
</gene>
<organism evidence="1 2">
    <name type="scientific">Methanochimaera problematica</name>
    <dbReference type="NCBI Taxonomy" id="2609417"/>
    <lineage>
        <taxon>Archaea</taxon>
        <taxon>Methanobacteriati</taxon>
        <taxon>Methanobacteriota</taxon>
        <taxon>Stenosarchaea group</taxon>
        <taxon>Methanomicrobia</taxon>
        <taxon>Methanomicrobiales</taxon>
        <taxon>Methanomicrobiaceae</taxon>
        <taxon>Methanochimaera</taxon>
    </lineage>
</organism>
<dbReference type="RefSeq" id="WP_317137571.1">
    <property type="nucleotide sequence ID" value="NZ_CP043875.1"/>
</dbReference>
<evidence type="ECO:0000313" key="1">
    <source>
        <dbReference type="EMBL" id="WOF15997.1"/>
    </source>
</evidence>
<dbReference type="EMBL" id="CP043875">
    <property type="protein sequence ID" value="WOF15997.1"/>
    <property type="molecule type" value="Genomic_DNA"/>
</dbReference>
<evidence type="ECO:0000313" key="2">
    <source>
        <dbReference type="Proteomes" id="UP001301797"/>
    </source>
</evidence>
<dbReference type="AlphaFoldDB" id="A0AA97FBF9"/>
<dbReference type="Proteomes" id="UP001301797">
    <property type="component" value="Chromosome"/>
</dbReference>
<dbReference type="GeneID" id="85229389"/>